<feature type="compositionally biased region" description="Polar residues" evidence="1">
    <location>
        <begin position="117"/>
        <end position="126"/>
    </location>
</feature>
<feature type="compositionally biased region" description="Basic and acidic residues" evidence="1">
    <location>
        <begin position="60"/>
        <end position="72"/>
    </location>
</feature>
<dbReference type="HOGENOM" id="CLU_1099082_0_0_1"/>
<dbReference type="OrthoDB" id="5560525at2759"/>
<gene>
    <name evidence="2" type="ORF">M422DRAFT_261806</name>
</gene>
<dbReference type="Gene3D" id="1.20.5.4880">
    <property type="match status" value="1"/>
</dbReference>
<organism evidence="2 3">
    <name type="scientific">Sphaerobolus stellatus (strain SS14)</name>
    <dbReference type="NCBI Taxonomy" id="990650"/>
    <lineage>
        <taxon>Eukaryota</taxon>
        <taxon>Fungi</taxon>
        <taxon>Dikarya</taxon>
        <taxon>Basidiomycota</taxon>
        <taxon>Agaricomycotina</taxon>
        <taxon>Agaricomycetes</taxon>
        <taxon>Phallomycetidae</taxon>
        <taxon>Geastrales</taxon>
        <taxon>Sphaerobolaceae</taxon>
        <taxon>Sphaerobolus</taxon>
    </lineage>
</organism>
<keyword evidence="3" id="KW-1185">Reference proteome</keyword>
<feature type="region of interest" description="Disordered" evidence="1">
    <location>
        <begin position="60"/>
        <end position="166"/>
    </location>
</feature>
<sequence>MTGRMEELNQTDLETALTLTRSNHQLALVNNEILEDALKRTGENGKDVGWQRWCEREDLRRSNSLRDHHPSRSLDTTPLSSTPPSTSSRLFNFTPSFRSSSASPSNTSPTKSTNPTHATSADSPTTFIPIPALLSPFTSGPSTTSGSGSALPSPSPGPSQKEKLRTKAEELAASKVQLEDKLESMSQSLSQEANKMVSDANRKAAETGRAPHRCGPVGRAQRRDVDSWLASRIPLLSSGGPRALRGTVVQLFK</sequence>
<evidence type="ECO:0000256" key="1">
    <source>
        <dbReference type="SAM" id="MobiDB-lite"/>
    </source>
</evidence>
<feature type="compositionally biased region" description="Low complexity" evidence="1">
    <location>
        <begin position="73"/>
        <end position="116"/>
    </location>
</feature>
<protein>
    <submittedName>
        <fullName evidence="2">Unplaced genomic scaffold SPHSTscaffold_109, whole genome shotgun sequence</fullName>
    </submittedName>
</protein>
<evidence type="ECO:0000313" key="2">
    <source>
        <dbReference type="EMBL" id="KIJ35854.1"/>
    </source>
</evidence>
<reference evidence="2 3" key="1">
    <citation type="submission" date="2014-06" db="EMBL/GenBank/DDBJ databases">
        <title>Evolutionary Origins and Diversification of the Mycorrhizal Mutualists.</title>
        <authorList>
            <consortium name="DOE Joint Genome Institute"/>
            <consortium name="Mycorrhizal Genomics Consortium"/>
            <person name="Kohler A."/>
            <person name="Kuo A."/>
            <person name="Nagy L.G."/>
            <person name="Floudas D."/>
            <person name="Copeland A."/>
            <person name="Barry K.W."/>
            <person name="Cichocki N."/>
            <person name="Veneault-Fourrey C."/>
            <person name="LaButti K."/>
            <person name="Lindquist E.A."/>
            <person name="Lipzen A."/>
            <person name="Lundell T."/>
            <person name="Morin E."/>
            <person name="Murat C."/>
            <person name="Riley R."/>
            <person name="Ohm R."/>
            <person name="Sun H."/>
            <person name="Tunlid A."/>
            <person name="Henrissat B."/>
            <person name="Grigoriev I.V."/>
            <person name="Hibbett D.S."/>
            <person name="Martin F."/>
        </authorList>
    </citation>
    <scope>NUCLEOTIDE SEQUENCE [LARGE SCALE GENOMIC DNA]</scope>
    <source>
        <strain evidence="2 3">SS14</strain>
    </source>
</reference>
<dbReference type="SUPFAM" id="SSF144284">
    <property type="entry name" value="Sec2 N-terminal region"/>
    <property type="match status" value="1"/>
</dbReference>
<name>A0A0C9ULW1_SPHS4</name>
<accession>A0A0C9ULW1</accession>
<dbReference type="AlphaFoldDB" id="A0A0C9ULW1"/>
<feature type="region of interest" description="Disordered" evidence="1">
    <location>
        <begin position="202"/>
        <end position="223"/>
    </location>
</feature>
<proteinExistence type="predicted"/>
<feature type="compositionally biased region" description="Low complexity" evidence="1">
    <location>
        <begin position="133"/>
        <end position="152"/>
    </location>
</feature>
<evidence type="ECO:0000313" key="3">
    <source>
        <dbReference type="Proteomes" id="UP000054279"/>
    </source>
</evidence>
<dbReference type="EMBL" id="KN837184">
    <property type="protein sequence ID" value="KIJ35854.1"/>
    <property type="molecule type" value="Genomic_DNA"/>
</dbReference>
<dbReference type="Proteomes" id="UP000054279">
    <property type="component" value="Unassembled WGS sequence"/>
</dbReference>